<dbReference type="EMBL" id="MTKT01004609">
    <property type="protein sequence ID" value="OWM70618.1"/>
    <property type="molecule type" value="Genomic_DNA"/>
</dbReference>
<feature type="domain" description="Amino acid transporter transmembrane" evidence="9">
    <location>
        <begin position="293"/>
        <end position="706"/>
    </location>
</feature>
<evidence type="ECO:0000256" key="8">
    <source>
        <dbReference type="SAM" id="Phobius"/>
    </source>
</evidence>
<protein>
    <recommendedName>
        <fullName evidence="9">Amino acid transporter transmembrane domain-containing protein</fullName>
    </recommendedName>
</protein>
<organism evidence="10 11">
    <name type="scientific">Punica granatum</name>
    <name type="common">Pomegranate</name>
    <dbReference type="NCBI Taxonomy" id="22663"/>
    <lineage>
        <taxon>Eukaryota</taxon>
        <taxon>Viridiplantae</taxon>
        <taxon>Streptophyta</taxon>
        <taxon>Embryophyta</taxon>
        <taxon>Tracheophyta</taxon>
        <taxon>Spermatophyta</taxon>
        <taxon>Magnoliopsida</taxon>
        <taxon>eudicotyledons</taxon>
        <taxon>Gunneridae</taxon>
        <taxon>Pentapetalae</taxon>
        <taxon>rosids</taxon>
        <taxon>malvids</taxon>
        <taxon>Myrtales</taxon>
        <taxon>Lythraceae</taxon>
        <taxon>Punica</taxon>
    </lineage>
</organism>
<evidence type="ECO:0000256" key="7">
    <source>
        <dbReference type="SAM" id="MobiDB-lite"/>
    </source>
</evidence>
<feature type="transmembrane region" description="Helical" evidence="8">
    <location>
        <begin position="620"/>
        <end position="641"/>
    </location>
</feature>
<evidence type="ECO:0000313" key="10">
    <source>
        <dbReference type="EMBL" id="OWM70618.1"/>
    </source>
</evidence>
<dbReference type="AlphaFoldDB" id="A0A218WDS8"/>
<evidence type="ECO:0000256" key="1">
    <source>
        <dbReference type="ARBA" id="ARBA00004370"/>
    </source>
</evidence>
<keyword evidence="4" id="KW-0029">Amino-acid transport</keyword>
<evidence type="ECO:0000256" key="4">
    <source>
        <dbReference type="ARBA" id="ARBA00022970"/>
    </source>
</evidence>
<dbReference type="PANTHER" id="PTHR48017">
    <property type="entry name" value="OS05G0424000 PROTEIN-RELATED"/>
    <property type="match status" value="1"/>
</dbReference>
<evidence type="ECO:0000313" key="11">
    <source>
        <dbReference type="Proteomes" id="UP000197138"/>
    </source>
</evidence>
<keyword evidence="5 8" id="KW-1133">Transmembrane helix</keyword>
<feature type="transmembrane region" description="Helical" evidence="8">
    <location>
        <begin position="578"/>
        <end position="599"/>
    </location>
</feature>
<feature type="domain" description="Amino acid transporter transmembrane" evidence="9">
    <location>
        <begin position="107"/>
        <end position="227"/>
    </location>
</feature>
<keyword evidence="3 8" id="KW-0812">Transmembrane</keyword>
<feature type="transmembrane region" description="Helical" evidence="8">
    <location>
        <begin position="533"/>
        <end position="553"/>
    </location>
</feature>
<sequence length="718" mass="78762">MMPEVVEVEDHVTTSPGTRELEQEPGLGTSTPPPVTAPPSQFDTRPSLSDRPLLLAVQKAGPNGGNKTPRAHTPNFFTPLGSPIRRAIQMTKLDAHDAWLPITESRNGNVYYAAFHTLCSGIGIQALVLPVALTILGWTWGVISLSIAFAWQLYTLWVLVKLHESTVTGMRYSRYIHLFNAAFGEKMGKIFALFPIMYLAGGTCVALIIVGGSTSKLFFQIVCGEGCTAKPLTTVEWPLLLAVQKAGPNGGNKTPRAHTPNFFTPLGSPIRRAIQMTKLDAHDAWLPITESRNGNVYYAAFHTLCSGIGIQALVLPVALTILGWTWGVISLSIAFAWQLYTLWVLVKLHESTVTGMRYSRYIHLFNAAFGEKMGKIFALFPIMYLAGGTCVALIIVGGSTSKLFFQIVCGEGCTAKPLTTVEWYLVFTSAAVVLSQLPNLNSIAGVSLVGAVTAVGYCTIMWVVAVTEGRLDGVSYNPKKEENNMVWIFSVLNAFGIIAFAFRGHNLILEIQGTMPSYEKKPSHIPMWRGVKVAYLIIALCLYPLAIGGYWAYGHKIPPNGGMLTAIYQFHGRDTSQAILGLTSLLVIVNAVSSFQIYGMPMFDDMESKYTTRMHRPCPWWLRALFRVMFGYGCFFVAVAIPFLGSLAGLIGGMAVPITFAYPSFMWLKIKKPKRQSFMWYLNWGLGISGTVMSVLLIAAGVYVVIDTGIEVSFFKPH</sequence>
<feature type="transmembrane region" description="Helical" evidence="8">
    <location>
        <begin position="376"/>
        <end position="396"/>
    </location>
</feature>
<dbReference type="Proteomes" id="UP000197138">
    <property type="component" value="Unassembled WGS sequence"/>
</dbReference>
<name>A0A218WDS8_PUNGR</name>
<dbReference type="GO" id="GO:0016020">
    <property type="term" value="C:membrane"/>
    <property type="evidence" value="ECO:0007669"/>
    <property type="project" value="UniProtKB-SubCell"/>
</dbReference>
<gene>
    <name evidence="10" type="ORF">CDL15_Pgr014291</name>
</gene>
<feature type="transmembrane region" description="Helical" evidence="8">
    <location>
        <begin position="190"/>
        <end position="210"/>
    </location>
</feature>
<keyword evidence="6 8" id="KW-0472">Membrane</keyword>
<evidence type="ECO:0000256" key="6">
    <source>
        <dbReference type="ARBA" id="ARBA00023136"/>
    </source>
</evidence>
<comment type="caution">
    <text evidence="10">The sequence shown here is derived from an EMBL/GenBank/DDBJ whole genome shotgun (WGS) entry which is preliminary data.</text>
</comment>
<comment type="subcellular location">
    <subcellularLocation>
        <location evidence="1">Membrane</location>
    </subcellularLocation>
</comment>
<feature type="transmembrane region" description="Helical" evidence="8">
    <location>
        <begin position="443"/>
        <end position="465"/>
    </location>
</feature>
<feature type="transmembrane region" description="Helical" evidence="8">
    <location>
        <begin position="296"/>
        <end position="319"/>
    </location>
</feature>
<proteinExistence type="predicted"/>
<feature type="transmembrane region" description="Helical" evidence="8">
    <location>
        <begin position="138"/>
        <end position="160"/>
    </location>
</feature>
<dbReference type="GO" id="GO:0006865">
    <property type="term" value="P:amino acid transport"/>
    <property type="evidence" value="ECO:0007669"/>
    <property type="project" value="UniProtKB-KW"/>
</dbReference>
<evidence type="ECO:0000256" key="2">
    <source>
        <dbReference type="ARBA" id="ARBA00022448"/>
    </source>
</evidence>
<dbReference type="InterPro" id="IPR013057">
    <property type="entry name" value="AA_transpt_TM"/>
</dbReference>
<feature type="region of interest" description="Disordered" evidence="7">
    <location>
        <begin position="1"/>
        <end position="46"/>
    </location>
</feature>
<keyword evidence="2" id="KW-0813">Transport</keyword>
<evidence type="ECO:0000259" key="9">
    <source>
        <dbReference type="Pfam" id="PF01490"/>
    </source>
</evidence>
<feature type="transmembrane region" description="Helical" evidence="8">
    <location>
        <begin position="110"/>
        <end position="132"/>
    </location>
</feature>
<dbReference type="Pfam" id="PF01490">
    <property type="entry name" value="Aa_trans"/>
    <property type="match status" value="2"/>
</dbReference>
<feature type="transmembrane region" description="Helical" evidence="8">
    <location>
        <begin position="680"/>
        <end position="706"/>
    </location>
</feature>
<evidence type="ECO:0000256" key="3">
    <source>
        <dbReference type="ARBA" id="ARBA00022692"/>
    </source>
</evidence>
<reference evidence="11" key="1">
    <citation type="journal article" date="2017" name="Plant J.">
        <title>The pomegranate (Punica granatum L.) genome and the genomics of punicalagin biosynthesis.</title>
        <authorList>
            <person name="Qin G."/>
            <person name="Xu C."/>
            <person name="Ming R."/>
            <person name="Tang H."/>
            <person name="Guyot R."/>
            <person name="Kramer E.M."/>
            <person name="Hu Y."/>
            <person name="Yi X."/>
            <person name="Qi Y."/>
            <person name="Xu X."/>
            <person name="Gao Z."/>
            <person name="Pan H."/>
            <person name="Jian J."/>
            <person name="Tian Y."/>
            <person name="Yue Z."/>
            <person name="Xu Y."/>
        </authorList>
    </citation>
    <scope>NUCLEOTIDE SEQUENCE [LARGE SCALE GENOMIC DNA]</scope>
    <source>
        <strain evidence="11">cv. Dabenzi</strain>
    </source>
</reference>
<feature type="transmembrane region" description="Helical" evidence="8">
    <location>
        <begin position="485"/>
        <end position="502"/>
    </location>
</feature>
<feature type="transmembrane region" description="Helical" evidence="8">
    <location>
        <begin position="326"/>
        <end position="346"/>
    </location>
</feature>
<feature type="transmembrane region" description="Helical" evidence="8">
    <location>
        <begin position="647"/>
        <end position="668"/>
    </location>
</feature>
<evidence type="ECO:0000256" key="5">
    <source>
        <dbReference type="ARBA" id="ARBA00022989"/>
    </source>
</evidence>
<accession>A0A218WDS8</accession>